<organism evidence="1 2">
    <name type="scientific">Phytophthora fragariae</name>
    <dbReference type="NCBI Taxonomy" id="53985"/>
    <lineage>
        <taxon>Eukaryota</taxon>
        <taxon>Sar</taxon>
        <taxon>Stramenopiles</taxon>
        <taxon>Oomycota</taxon>
        <taxon>Peronosporomycetes</taxon>
        <taxon>Peronosporales</taxon>
        <taxon>Peronosporaceae</taxon>
        <taxon>Phytophthora</taxon>
    </lineage>
</organism>
<reference evidence="1 2" key="1">
    <citation type="submission" date="2018-09" db="EMBL/GenBank/DDBJ databases">
        <title>Genomic investigation of the strawberry pathogen Phytophthora fragariae indicates pathogenicity is determined by transcriptional variation in three key races.</title>
        <authorList>
            <person name="Adams T.M."/>
            <person name="Armitage A.D."/>
            <person name="Sobczyk M.K."/>
            <person name="Bates H.J."/>
            <person name="Dunwell J.M."/>
            <person name="Nellist C.F."/>
            <person name="Harrison R.J."/>
        </authorList>
    </citation>
    <scope>NUCLEOTIDE SEQUENCE [LARGE SCALE GENOMIC DNA]</scope>
    <source>
        <strain evidence="1 2">NOV-77</strain>
    </source>
</reference>
<dbReference type="EMBL" id="QXFY01000031">
    <property type="protein sequence ID" value="KAE9361185.1"/>
    <property type="molecule type" value="Genomic_DNA"/>
</dbReference>
<dbReference type="Proteomes" id="UP000486351">
    <property type="component" value="Unassembled WGS sequence"/>
</dbReference>
<evidence type="ECO:0000313" key="1">
    <source>
        <dbReference type="EMBL" id="KAE9361185.1"/>
    </source>
</evidence>
<name>A0A6G0SMD1_9STRA</name>
<proteinExistence type="predicted"/>
<evidence type="ECO:0000313" key="2">
    <source>
        <dbReference type="Proteomes" id="UP000486351"/>
    </source>
</evidence>
<gene>
    <name evidence="1" type="ORF">PF008_g1275</name>
</gene>
<comment type="caution">
    <text evidence="1">The sequence shown here is derived from an EMBL/GenBank/DDBJ whole genome shotgun (WGS) entry which is preliminary data.</text>
</comment>
<protein>
    <submittedName>
        <fullName evidence="1">Uncharacterized protein</fullName>
    </submittedName>
</protein>
<accession>A0A6G0SMD1</accession>
<dbReference type="AlphaFoldDB" id="A0A6G0SMD1"/>
<sequence>MTEDMHETYFNASLTAGVPATVTLTQNVAQTTIRELFQANTDKHTDHAMMRVFQRDVKRLKHDEQALNVVFYSRRAAERWKDKSLRLQKAVTVLRDTHRADAEEGTGHYTAAQMEIQYA</sequence>